<keyword evidence="1" id="KW-0695">RNA-directed DNA polymerase</keyword>
<proteinExistence type="predicted"/>
<dbReference type="GO" id="GO:0003964">
    <property type="term" value="F:RNA-directed DNA polymerase activity"/>
    <property type="evidence" value="ECO:0007669"/>
    <property type="project" value="UniProtKB-KW"/>
</dbReference>
<dbReference type="AlphaFoldDB" id="A0A5B6VNX1"/>
<organism evidence="1 2">
    <name type="scientific">Gossypium australe</name>
    <dbReference type="NCBI Taxonomy" id="47621"/>
    <lineage>
        <taxon>Eukaryota</taxon>
        <taxon>Viridiplantae</taxon>
        <taxon>Streptophyta</taxon>
        <taxon>Embryophyta</taxon>
        <taxon>Tracheophyta</taxon>
        <taxon>Spermatophyta</taxon>
        <taxon>Magnoliopsida</taxon>
        <taxon>eudicotyledons</taxon>
        <taxon>Gunneridae</taxon>
        <taxon>Pentapetalae</taxon>
        <taxon>rosids</taxon>
        <taxon>malvids</taxon>
        <taxon>Malvales</taxon>
        <taxon>Malvaceae</taxon>
        <taxon>Malvoideae</taxon>
        <taxon>Gossypium</taxon>
    </lineage>
</organism>
<gene>
    <name evidence="1" type="ORF">EPI10_016448</name>
</gene>
<name>A0A5B6VNX1_9ROSI</name>
<reference evidence="2" key="1">
    <citation type="journal article" date="2019" name="Plant Biotechnol. J.">
        <title>Genome sequencing of the Australian wild diploid species Gossypium australe highlights disease resistance and delayed gland morphogenesis.</title>
        <authorList>
            <person name="Cai Y."/>
            <person name="Cai X."/>
            <person name="Wang Q."/>
            <person name="Wang P."/>
            <person name="Zhang Y."/>
            <person name="Cai C."/>
            <person name="Xu Y."/>
            <person name="Wang K."/>
            <person name="Zhou Z."/>
            <person name="Wang C."/>
            <person name="Geng S."/>
            <person name="Li B."/>
            <person name="Dong Q."/>
            <person name="Hou Y."/>
            <person name="Wang H."/>
            <person name="Ai P."/>
            <person name="Liu Z."/>
            <person name="Yi F."/>
            <person name="Sun M."/>
            <person name="An G."/>
            <person name="Cheng J."/>
            <person name="Zhang Y."/>
            <person name="Shi Q."/>
            <person name="Xie Y."/>
            <person name="Shi X."/>
            <person name="Chang Y."/>
            <person name="Huang F."/>
            <person name="Chen Y."/>
            <person name="Hong S."/>
            <person name="Mi L."/>
            <person name="Sun Q."/>
            <person name="Zhang L."/>
            <person name="Zhou B."/>
            <person name="Peng R."/>
            <person name="Zhang X."/>
            <person name="Liu F."/>
        </authorList>
    </citation>
    <scope>NUCLEOTIDE SEQUENCE [LARGE SCALE GENOMIC DNA]</scope>
    <source>
        <strain evidence="2">cv. PA1801</strain>
    </source>
</reference>
<keyword evidence="2" id="KW-1185">Reference proteome</keyword>
<keyword evidence="1" id="KW-0548">Nucleotidyltransferase</keyword>
<evidence type="ECO:0000313" key="1">
    <source>
        <dbReference type="EMBL" id="KAA3470763.1"/>
    </source>
</evidence>
<comment type="caution">
    <text evidence="1">The sequence shown here is derived from an EMBL/GenBank/DDBJ whole genome shotgun (WGS) entry which is preliminary data.</text>
</comment>
<sequence length="226" mass="25542">MEMGKKYYRLCIGVTLVSKEERCHFDCVECLSPLFQIETLGLHLYFETNCKKLWLLSYTLGLHFILSQMVNLNGYQSSIKMAPYEALYGRKCRTSLYWTDVSERKPETCLGSGSGLNTLQGSHAYVGSRHTRVTGLVQNRKLTNLCHTAVPRARGLGRVAHTAETHTRVSIRVLNSGHSVFPKLRSRGHTIETHARGDKNKAIYQEILPPSLTHIYTTTHVTNSSM</sequence>
<evidence type="ECO:0000313" key="2">
    <source>
        <dbReference type="Proteomes" id="UP000325315"/>
    </source>
</evidence>
<protein>
    <submittedName>
        <fullName evidence="1">Reverse transcriptase</fullName>
    </submittedName>
</protein>
<dbReference type="OrthoDB" id="116216at2759"/>
<dbReference type="Proteomes" id="UP000325315">
    <property type="component" value="Unassembled WGS sequence"/>
</dbReference>
<keyword evidence="1" id="KW-0808">Transferase</keyword>
<dbReference type="EMBL" id="SMMG02000006">
    <property type="protein sequence ID" value="KAA3470763.1"/>
    <property type="molecule type" value="Genomic_DNA"/>
</dbReference>
<accession>A0A5B6VNX1</accession>